<evidence type="ECO:0000313" key="2">
    <source>
        <dbReference type="EMBL" id="TFE70737.1"/>
    </source>
</evidence>
<dbReference type="PANTHER" id="PTHR43011">
    <property type="entry name" value="IRON-SULFUR CLUSTER ASSEMBLY 2 HOMOLOG, MITOCHONDRIAL"/>
    <property type="match status" value="1"/>
</dbReference>
<keyword evidence="3" id="KW-1185">Reference proteome</keyword>
<dbReference type="GO" id="GO:0005506">
    <property type="term" value="F:iron ion binding"/>
    <property type="evidence" value="ECO:0007669"/>
    <property type="project" value="TreeGrafter"/>
</dbReference>
<evidence type="ECO:0000259" key="1">
    <source>
        <dbReference type="Pfam" id="PF01521"/>
    </source>
</evidence>
<dbReference type="SUPFAM" id="SSF89360">
    <property type="entry name" value="HesB-like domain"/>
    <property type="match status" value="1"/>
</dbReference>
<dbReference type="InterPro" id="IPR017870">
    <property type="entry name" value="FeS_cluster_insertion_CS"/>
</dbReference>
<dbReference type="Pfam" id="PF01521">
    <property type="entry name" value="Fe-S_biosyn"/>
    <property type="match status" value="1"/>
</dbReference>
<dbReference type="InterPro" id="IPR016092">
    <property type="entry name" value="ATAP"/>
</dbReference>
<dbReference type="AlphaFoldDB" id="A0A4Y8PFU8"/>
<comment type="caution">
    <text evidence="2">The sequence shown here is derived from an EMBL/GenBank/DDBJ whole genome shotgun (WGS) entry which is preliminary data.</text>
</comment>
<dbReference type="InterPro" id="IPR035903">
    <property type="entry name" value="HesB-like_dom_sf"/>
</dbReference>
<feature type="domain" description="Core" evidence="1">
    <location>
        <begin position="1"/>
        <end position="100"/>
    </location>
</feature>
<evidence type="ECO:0000313" key="3">
    <source>
        <dbReference type="Proteomes" id="UP000297713"/>
    </source>
</evidence>
<organism evidence="2 3">
    <name type="scientific">Methylacidiphilum caldifontis</name>
    <dbReference type="NCBI Taxonomy" id="2795386"/>
    <lineage>
        <taxon>Bacteria</taxon>
        <taxon>Pseudomonadati</taxon>
        <taxon>Verrucomicrobiota</taxon>
        <taxon>Methylacidiphilae</taxon>
        <taxon>Methylacidiphilales</taxon>
        <taxon>Methylacidiphilaceae</taxon>
        <taxon>Methylacidiphilum (ex Ratnadevi et al. 2023)</taxon>
    </lineage>
</organism>
<dbReference type="Proteomes" id="UP000297713">
    <property type="component" value="Unassembled WGS sequence"/>
</dbReference>
<reference evidence="2 3" key="1">
    <citation type="submission" date="2016-05" db="EMBL/GenBank/DDBJ databases">
        <title>Diversity and Homogeneity among Thermoacidophilic Verrucomicrobia Methanotrophs Linked with Geographical Origin.</title>
        <authorList>
            <person name="Erikstad H.-A."/>
            <person name="Smestad N.B."/>
            <person name="Ceballos R.M."/>
            <person name="Birkeland N.-K."/>
        </authorList>
    </citation>
    <scope>NUCLEOTIDE SEQUENCE [LARGE SCALE GENOMIC DNA]</scope>
    <source>
        <strain evidence="2 3">Phi</strain>
    </source>
</reference>
<dbReference type="GO" id="GO:0016226">
    <property type="term" value="P:iron-sulfur cluster assembly"/>
    <property type="evidence" value="ECO:0007669"/>
    <property type="project" value="InterPro"/>
</dbReference>
<proteinExistence type="predicted"/>
<accession>A0A4Y8PFU8</accession>
<protein>
    <submittedName>
        <fullName evidence="2">Fe-S cluster assembly protein HesB</fullName>
    </submittedName>
</protein>
<dbReference type="PROSITE" id="PS01152">
    <property type="entry name" value="HESB"/>
    <property type="match status" value="1"/>
</dbReference>
<dbReference type="NCBIfam" id="TIGR00049">
    <property type="entry name" value="iron-sulfur cluster assembly accessory protein"/>
    <property type="match status" value="1"/>
</dbReference>
<dbReference type="EMBL" id="LXQC01000113">
    <property type="protein sequence ID" value="TFE70737.1"/>
    <property type="molecule type" value="Genomic_DNA"/>
</dbReference>
<dbReference type="PANTHER" id="PTHR43011:SF1">
    <property type="entry name" value="IRON-SULFUR CLUSTER ASSEMBLY 2 HOMOLOG, MITOCHONDRIAL"/>
    <property type="match status" value="1"/>
</dbReference>
<sequence>MDIKLTPLALSKIRTLVPPSSGNVLRISVYKGGCAGYEYQLEICLPKENDIRLNFEEITLAVDPESCPFLSGSTIDYKEGLTQGGFRVINPRVKSTCGCGSSFQI</sequence>
<dbReference type="GO" id="GO:0051539">
    <property type="term" value="F:4 iron, 4 sulfur cluster binding"/>
    <property type="evidence" value="ECO:0007669"/>
    <property type="project" value="TreeGrafter"/>
</dbReference>
<dbReference type="GO" id="GO:0051537">
    <property type="term" value="F:2 iron, 2 sulfur cluster binding"/>
    <property type="evidence" value="ECO:0007669"/>
    <property type="project" value="TreeGrafter"/>
</dbReference>
<dbReference type="Gene3D" id="2.60.300.12">
    <property type="entry name" value="HesB-like domain"/>
    <property type="match status" value="1"/>
</dbReference>
<name>A0A4Y8PFU8_9BACT</name>
<gene>
    <name evidence="2" type="ORF">A7Q10_06040</name>
</gene>
<dbReference type="InterPro" id="IPR000361">
    <property type="entry name" value="ATAP_core_dom"/>
</dbReference>